<feature type="compositionally biased region" description="Basic and acidic residues" evidence="4">
    <location>
        <begin position="64"/>
        <end position="74"/>
    </location>
</feature>
<feature type="non-terminal residue" evidence="6">
    <location>
        <position position="398"/>
    </location>
</feature>
<proteinExistence type="inferred from homology"/>
<comment type="similarity">
    <text evidence="1">Belongs to the shaker potassium channel beta subunit family.</text>
</comment>
<dbReference type="Pfam" id="PF00248">
    <property type="entry name" value="Aldo_ket_red"/>
    <property type="match status" value="1"/>
</dbReference>
<name>A0A433QTU8_9FUNG</name>
<protein>
    <submittedName>
        <fullName evidence="6">NADP-dependent oxidoreductase domain-containing protein</fullName>
    </submittedName>
</protein>
<dbReference type="InterPro" id="IPR036812">
    <property type="entry name" value="NAD(P)_OxRdtase_dom_sf"/>
</dbReference>
<evidence type="ECO:0000256" key="2">
    <source>
        <dbReference type="ARBA" id="ARBA00022857"/>
    </source>
</evidence>
<keyword evidence="7" id="KW-1185">Reference proteome</keyword>
<organism evidence="6 7">
    <name type="scientific">Jimgerdemannia flammicorona</name>
    <dbReference type="NCBI Taxonomy" id="994334"/>
    <lineage>
        <taxon>Eukaryota</taxon>
        <taxon>Fungi</taxon>
        <taxon>Fungi incertae sedis</taxon>
        <taxon>Mucoromycota</taxon>
        <taxon>Mucoromycotina</taxon>
        <taxon>Endogonomycetes</taxon>
        <taxon>Endogonales</taxon>
        <taxon>Endogonaceae</taxon>
        <taxon>Jimgerdemannia</taxon>
    </lineage>
</organism>
<dbReference type="InterPro" id="IPR023210">
    <property type="entry name" value="NADP_OxRdtase_dom"/>
</dbReference>
<dbReference type="Gene3D" id="3.20.20.100">
    <property type="entry name" value="NADP-dependent oxidoreductase domain"/>
    <property type="match status" value="1"/>
</dbReference>
<dbReference type="EMBL" id="RBNJ01001434">
    <property type="protein sequence ID" value="RUS33167.1"/>
    <property type="molecule type" value="Genomic_DNA"/>
</dbReference>
<feature type="domain" description="NADP-dependent oxidoreductase" evidence="5">
    <location>
        <begin position="172"/>
        <end position="367"/>
    </location>
</feature>
<gene>
    <name evidence="6" type="ORF">BC938DRAFT_472781</name>
</gene>
<feature type="region of interest" description="Disordered" evidence="4">
    <location>
        <begin position="1"/>
        <end position="74"/>
    </location>
</feature>
<dbReference type="AlphaFoldDB" id="A0A433QTU8"/>
<accession>A0A433QTU8</accession>
<dbReference type="PANTHER" id="PTHR43150:SF2">
    <property type="entry name" value="HYPERKINETIC, ISOFORM M"/>
    <property type="match status" value="1"/>
</dbReference>
<dbReference type="PANTHER" id="PTHR43150">
    <property type="entry name" value="HYPERKINETIC, ISOFORM M"/>
    <property type="match status" value="1"/>
</dbReference>
<evidence type="ECO:0000256" key="3">
    <source>
        <dbReference type="ARBA" id="ARBA00023002"/>
    </source>
</evidence>
<dbReference type="InterPro" id="IPR005399">
    <property type="entry name" value="K_chnl_volt-dep_bsu_KCNAB-rel"/>
</dbReference>
<dbReference type="Proteomes" id="UP000274822">
    <property type="component" value="Unassembled WGS sequence"/>
</dbReference>
<dbReference type="GO" id="GO:0016491">
    <property type="term" value="F:oxidoreductase activity"/>
    <property type="evidence" value="ECO:0007669"/>
    <property type="project" value="UniProtKB-KW"/>
</dbReference>
<feature type="compositionally biased region" description="Basic and acidic residues" evidence="4">
    <location>
        <begin position="37"/>
        <end position="51"/>
    </location>
</feature>
<evidence type="ECO:0000313" key="7">
    <source>
        <dbReference type="Proteomes" id="UP000274822"/>
    </source>
</evidence>
<comment type="caution">
    <text evidence="6">The sequence shown here is derived from an EMBL/GenBank/DDBJ whole genome shotgun (WGS) entry which is preliminary data.</text>
</comment>
<keyword evidence="2" id="KW-0521">NADP</keyword>
<evidence type="ECO:0000259" key="5">
    <source>
        <dbReference type="Pfam" id="PF00248"/>
    </source>
</evidence>
<evidence type="ECO:0000256" key="1">
    <source>
        <dbReference type="ARBA" id="ARBA00006515"/>
    </source>
</evidence>
<sequence length="398" mass="44672">MATHWDEISSSATDAISPGLDPMAPYSSTRRVSWPEYTDKQRGARATDRKKVGPRQTAKRRRFGSRDICPHPTREPSPCSAIIYNPSRNASETVMTFTAARVYRPVCYRTGKYIEQRSDMEYRFLGDSGLKVSVVALGGWITYGFVLGGPRDAYILSDADFPNLPRPTDTCSECMKIAFDHGINFFDTAEGYAGGQSEIDMGLAIQKNGWKRSDLVISTKIFWGGKGPNDRGLSRKHIIEGLQASLKRLQLDYVDLVYAHRPDPDTPMEEIVRAFNFVIDRGMAFYWGTSEWSAQQITMAHTVAQRLGLMGPLMEQPQYNMFHRERFEKEYAPLFATFGMGTTVWSPLAGGILTGKYNDGIPPDSRLALADSPMMSRLRAGLASEEGRRKVEKVKMLM</sequence>
<dbReference type="SUPFAM" id="SSF51430">
    <property type="entry name" value="NAD(P)-linked oxidoreductase"/>
    <property type="match status" value="1"/>
</dbReference>
<keyword evidence="3" id="KW-0560">Oxidoreductase</keyword>
<evidence type="ECO:0000256" key="4">
    <source>
        <dbReference type="SAM" id="MobiDB-lite"/>
    </source>
</evidence>
<reference evidence="6 7" key="1">
    <citation type="journal article" date="2018" name="New Phytol.">
        <title>Phylogenomics of Endogonaceae and evolution of mycorrhizas within Mucoromycota.</title>
        <authorList>
            <person name="Chang Y."/>
            <person name="Desiro A."/>
            <person name="Na H."/>
            <person name="Sandor L."/>
            <person name="Lipzen A."/>
            <person name="Clum A."/>
            <person name="Barry K."/>
            <person name="Grigoriev I.V."/>
            <person name="Martin F.M."/>
            <person name="Stajich J.E."/>
            <person name="Smith M.E."/>
            <person name="Bonito G."/>
            <person name="Spatafora J.W."/>
        </authorList>
    </citation>
    <scope>NUCLEOTIDE SEQUENCE [LARGE SCALE GENOMIC DNA]</scope>
    <source>
        <strain evidence="6 7">AD002</strain>
    </source>
</reference>
<evidence type="ECO:0000313" key="6">
    <source>
        <dbReference type="EMBL" id="RUS33167.1"/>
    </source>
</evidence>